<dbReference type="Pfam" id="PF00672">
    <property type="entry name" value="HAMP"/>
    <property type="match status" value="1"/>
</dbReference>
<dbReference type="PROSITE" id="PS50885">
    <property type="entry name" value="HAMP"/>
    <property type="match status" value="1"/>
</dbReference>
<evidence type="ECO:0000256" key="2">
    <source>
        <dbReference type="ARBA" id="ARBA00022475"/>
    </source>
</evidence>
<dbReference type="PANTHER" id="PTHR32089:SF112">
    <property type="entry name" value="LYSOZYME-LIKE PROTEIN-RELATED"/>
    <property type="match status" value="1"/>
</dbReference>
<name>A0A0U5ATZ6_9BACL</name>
<dbReference type="SMART" id="SM00283">
    <property type="entry name" value="MA"/>
    <property type="match status" value="1"/>
</dbReference>
<dbReference type="SUPFAM" id="SSF58104">
    <property type="entry name" value="Methyl-accepting chemotaxis protein (MCP) signaling domain"/>
    <property type="match status" value="1"/>
</dbReference>
<dbReference type="PANTHER" id="PTHR32089">
    <property type="entry name" value="METHYL-ACCEPTING CHEMOTAXIS PROTEIN MCPB"/>
    <property type="match status" value="1"/>
</dbReference>
<dbReference type="EMBL" id="AP017312">
    <property type="protein sequence ID" value="BAU27237.1"/>
    <property type="molecule type" value="Genomic_DNA"/>
</dbReference>
<organism evidence="6 7">
    <name type="scientific">Aneurinibacillus soli</name>
    <dbReference type="NCBI Taxonomy" id="1500254"/>
    <lineage>
        <taxon>Bacteria</taxon>
        <taxon>Bacillati</taxon>
        <taxon>Bacillota</taxon>
        <taxon>Bacilli</taxon>
        <taxon>Bacillales</taxon>
        <taxon>Paenibacillaceae</taxon>
        <taxon>Aneurinibacillus group</taxon>
        <taxon>Aneurinibacillus</taxon>
    </lineage>
</organism>
<keyword evidence="3" id="KW-0472">Membrane</keyword>
<keyword evidence="7" id="KW-1185">Reference proteome</keyword>
<dbReference type="Gene3D" id="1.10.287.950">
    <property type="entry name" value="Methyl-accepting chemotaxis protein"/>
    <property type="match status" value="1"/>
</dbReference>
<dbReference type="SMART" id="SM00304">
    <property type="entry name" value="HAMP"/>
    <property type="match status" value="1"/>
</dbReference>
<dbReference type="PRINTS" id="PR00260">
    <property type="entry name" value="CHEMTRNSDUCR"/>
</dbReference>
<evidence type="ECO:0000256" key="1">
    <source>
        <dbReference type="ARBA" id="ARBA00004236"/>
    </source>
</evidence>
<dbReference type="CDD" id="cd11386">
    <property type="entry name" value="MCP_signal"/>
    <property type="match status" value="1"/>
</dbReference>
<accession>A0A0U5ATZ6</accession>
<dbReference type="InterPro" id="IPR003660">
    <property type="entry name" value="HAMP_dom"/>
</dbReference>
<dbReference type="AlphaFoldDB" id="A0A0U5ATZ6"/>
<dbReference type="OrthoDB" id="107771at2"/>
<dbReference type="PROSITE" id="PS50111">
    <property type="entry name" value="CHEMOTAXIS_TRANSDUC_2"/>
    <property type="match status" value="1"/>
</dbReference>
<reference evidence="6 7" key="1">
    <citation type="submission" date="2015-12" db="EMBL/GenBank/DDBJ databases">
        <title>Genome sequence of Aneurinibacillus soli.</title>
        <authorList>
            <person name="Lee J.S."/>
            <person name="Lee K.C."/>
            <person name="Kim K.K."/>
            <person name="Lee B.W."/>
        </authorList>
    </citation>
    <scope>NUCLEOTIDE SEQUENCE [LARGE SCALE GENOMIC DNA]</scope>
    <source>
        <strain evidence="6 7">CB4</strain>
    </source>
</reference>
<dbReference type="RefSeq" id="WP_096464410.1">
    <property type="nucleotide sequence ID" value="NZ_AP017312.1"/>
</dbReference>
<gene>
    <name evidence="6" type="primary">yoaH_2</name>
    <name evidence="6" type="ORF">CB4_01406</name>
</gene>
<evidence type="ECO:0000313" key="7">
    <source>
        <dbReference type="Proteomes" id="UP000217696"/>
    </source>
</evidence>
<dbReference type="Proteomes" id="UP000217696">
    <property type="component" value="Chromosome"/>
</dbReference>
<dbReference type="GO" id="GO:0004888">
    <property type="term" value="F:transmembrane signaling receptor activity"/>
    <property type="evidence" value="ECO:0007669"/>
    <property type="project" value="InterPro"/>
</dbReference>
<evidence type="ECO:0000256" key="4">
    <source>
        <dbReference type="ARBA" id="ARBA00023224"/>
    </source>
</evidence>
<evidence type="ECO:0000256" key="5">
    <source>
        <dbReference type="ARBA" id="ARBA00029447"/>
    </source>
</evidence>
<dbReference type="Pfam" id="PF12729">
    <property type="entry name" value="4HB_MCP_1"/>
    <property type="match status" value="1"/>
</dbReference>
<dbReference type="GO" id="GO:0006935">
    <property type="term" value="P:chemotaxis"/>
    <property type="evidence" value="ECO:0007669"/>
    <property type="project" value="InterPro"/>
</dbReference>
<dbReference type="Gene3D" id="1.10.8.500">
    <property type="entry name" value="HAMP domain in histidine kinase"/>
    <property type="match status" value="1"/>
</dbReference>
<keyword evidence="2" id="KW-1003">Cell membrane</keyword>
<dbReference type="GO" id="GO:0007165">
    <property type="term" value="P:signal transduction"/>
    <property type="evidence" value="ECO:0007669"/>
    <property type="project" value="UniProtKB-KW"/>
</dbReference>
<evidence type="ECO:0000313" key="6">
    <source>
        <dbReference type="EMBL" id="BAU27237.1"/>
    </source>
</evidence>
<comment type="similarity">
    <text evidence="5">Belongs to the methyl-accepting chemotaxis (MCP) protein family.</text>
</comment>
<comment type="subcellular location">
    <subcellularLocation>
        <location evidence="1">Cell membrane</location>
    </subcellularLocation>
</comment>
<sequence length="563" mass="61964">MKIRTKLIGALVVLIVALISIGIYQFVTSSKIQEKTKEMLEIEQMRVTLKSIQYRLTGISNDERAFLLTGKAEYPQEIKKKATDITTYITQLGTLSASLSEDKQGIEEINKQYQAYITANEHMISTYNHGDKIQASQIHFQEERTIRKKGLDPAVDNLVKATEKQTQEHHLTLQRTESNQRILLGSVISLLIVSGLIIGFFILRSIIQPLYLLRDRLSEIAEGGADLSQRIVLNRGDELGDVAASFNKMVGNLHYLIQQFEQNAKLVASTSQEVAASAEQTNRATEQITLAVQEIATGLDRQVEDADQAVRTVSGISQAIKEATHSIETVADITLSAEEKSINGTKLVQQTLTQLHQMQQSVQATAGVINGLGEKAEEITTIIGIMSKIAAQTNLLALNAAIEAARAGEHGKGFSVVADEVRKLAEQSSIAADQIQSVIHGIQNETKHAIESMHTGTKAVETGLHMAEQTGSAFHSIADTIDTIQSCTRDVVLLMTQVSEYSQTMMPQIMEISHLSEESSGMNQQVVAATEEQTASMEEITTSVNQLNLMSQELHRLTHQFKF</sequence>
<proteinExistence type="inferred from homology"/>
<dbReference type="GO" id="GO:0005886">
    <property type="term" value="C:plasma membrane"/>
    <property type="evidence" value="ECO:0007669"/>
    <property type="project" value="UniProtKB-SubCell"/>
</dbReference>
<keyword evidence="4" id="KW-0807">Transducer</keyword>
<dbReference type="InterPro" id="IPR004089">
    <property type="entry name" value="MCPsignal_dom"/>
</dbReference>
<dbReference type="InterPro" id="IPR004090">
    <property type="entry name" value="Chemotax_Me-accpt_rcpt"/>
</dbReference>
<dbReference type="CDD" id="cd06225">
    <property type="entry name" value="HAMP"/>
    <property type="match status" value="1"/>
</dbReference>
<protein>
    <submittedName>
        <fullName evidence="6">Putative methyl-accepting chemotaxis protein YoaH</fullName>
    </submittedName>
</protein>
<dbReference type="KEGG" id="asoc:CB4_01406"/>
<dbReference type="InterPro" id="IPR024478">
    <property type="entry name" value="HlyB_4HB_MCP"/>
</dbReference>
<dbReference type="Pfam" id="PF00015">
    <property type="entry name" value="MCPsignal"/>
    <property type="match status" value="1"/>
</dbReference>
<evidence type="ECO:0000256" key="3">
    <source>
        <dbReference type="ARBA" id="ARBA00023136"/>
    </source>
</evidence>